<name>A0A097EMQ2_9GAMM</name>
<dbReference type="EMBL" id="CP009574">
    <property type="protein sequence ID" value="AIT08847.1"/>
    <property type="molecule type" value="Genomic_DNA"/>
</dbReference>
<reference evidence="1 2" key="1">
    <citation type="submission" date="2014-10" db="EMBL/GenBank/DDBJ databases">
        <title>Whole genome sequence of Francisella endociliophora strain FSC1006, isolated from a laboratory culture of the marine ciliate Euplotes raikovi.</title>
        <authorList>
            <person name="Granberg M."/>
            <person name="Backman S."/>
            <person name="Lundmark E."/>
            <person name="Nilsson E."/>
            <person name="Karlsson E."/>
            <person name="Thelaus J."/>
            <person name="Ohrman C."/>
            <person name="Larkeryd A."/>
            <person name="Stenberg P."/>
        </authorList>
    </citation>
    <scope>NUCLEOTIDE SEQUENCE [LARGE SCALE GENOMIC DNA]</scope>
    <source>
        <strain evidence="1 2">FSC1006</strain>
    </source>
</reference>
<sequence>MNKLYTKDNNPLFEKHQFIKYKPQNRRNKVDAKNIVKTLKEEGIQILPGEPLEDLPDKDAAIFCDLVYNPGLWAAIFKSFNINKTNINLKDAIANIKQENGGNLNKYFVKSKDADAFEYLSDLYNPILEKYKLVATSDSISSDDFIRSSVGIDFTAKYDLNFKSINYFGIAIAHFKDRKTQGIYIINRGTSADDEDGFLKKATFGIVGSGKDILADTTMALTKLKAGGYVIKHMLAGGFFAEFLLNRDVQGLDVMESDIKHIGFSGHSLGGSITQIQEVYFADVMQRNAVNLSRAITFQAFGVKNVVDGIIIESYGAWYAYTKGDVLSSVYKVDKSVDSFSLKDIPAGVYGIDFTGKGYCKEALQSRSALPTGNDGVVFFSEHTEVMQDLNKLRAENSSFENAEALVYRNGGVVAVIKVKEISSSNGRLREVRILSVSSDTTNPISTIPMPSKSNNEAQELLQENLFFEKMIKDIAKYINEFSEFLVADKDKSKFHERLEVNYKNYKTALNIKNYARQQDIVANIAEPVCGKTVIKVDGGFFRLKGRVAAHSMSNYRFQGYNGDNSLIVDKVDVDFSDAYYDTLAKPVGLLLNTASTIKGSAYDSTTSRDESVSAFRKACKNYKIVFSEMSNYKQTKFAIGDSKS</sequence>
<dbReference type="KEGG" id="frf:LO80_01875"/>
<dbReference type="Proteomes" id="UP000029672">
    <property type="component" value="Chromosome"/>
</dbReference>
<accession>A0A097EMQ2</accession>
<dbReference type="RefSeq" id="WP_040008050.1">
    <property type="nucleotide sequence ID" value="NZ_CP009574.1"/>
</dbReference>
<gene>
    <name evidence="1" type="ORF">LO80_01875</name>
</gene>
<dbReference type="AlphaFoldDB" id="A0A097EMQ2"/>
<organism evidence="1 2">
    <name type="scientific">Candidatus Francisella endociliophora</name>
    <dbReference type="NCBI Taxonomy" id="653937"/>
    <lineage>
        <taxon>Bacteria</taxon>
        <taxon>Pseudomonadati</taxon>
        <taxon>Pseudomonadota</taxon>
        <taxon>Gammaproteobacteria</taxon>
        <taxon>Thiotrichales</taxon>
        <taxon>Francisellaceae</taxon>
        <taxon>Francisella</taxon>
    </lineage>
</organism>
<evidence type="ECO:0000313" key="1">
    <source>
        <dbReference type="EMBL" id="AIT08847.1"/>
    </source>
</evidence>
<proteinExistence type="predicted"/>
<dbReference type="HOGENOM" id="CLU_424380_0_0_6"/>
<dbReference type="OrthoDB" id="5606651at2"/>
<keyword evidence="2" id="KW-1185">Reference proteome</keyword>
<protein>
    <submittedName>
        <fullName evidence="1">Uncharacterized protein</fullName>
    </submittedName>
</protein>
<evidence type="ECO:0000313" key="2">
    <source>
        <dbReference type="Proteomes" id="UP000029672"/>
    </source>
</evidence>
<dbReference type="STRING" id="1547445.LO80_01875"/>